<dbReference type="InterPro" id="IPR034718">
    <property type="entry name" value="RlpA"/>
</dbReference>
<comment type="similarity">
    <text evidence="3 4">Belongs to the RlpA family.</text>
</comment>
<dbReference type="GO" id="GO:0000270">
    <property type="term" value="P:peptidoglycan metabolic process"/>
    <property type="evidence" value="ECO:0007669"/>
    <property type="project" value="UniProtKB-UniRule"/>
</dbReference>
<comment type="function">
    <text evidence="3">Lytic transglycosylase with a strong preference for naked glycan strands that lack stem peptides.</text>
</comment>
<dbReference type="InterPro" id="IPR009009">
    <property type="entry name" value="RlpA-like_DPBB"/>
</dbReference>
<proteinExistence type="inferred from homology"/>
<keyword evidence="2 3" id="KW-0961">Cell wall biogenesis/degradation</keyword>
<dbReference type="RefSeq" id="WP_092724644.1">
    <property type="nucleotide sequence ID" value="NZ_FNNO01000012.1"/>
</dbReference>
<evidence type="ECO:0000256" key="3">
    <source>
        <dbReference type="HAMAP-Rule" id="MF_02071"/>
    </source>
</evidence>
<gene>
    <name evidence="3" type="primary">rlpA</name>
    <name evidence="6" type="ORF">SAMN05444410_11230</name>
</gene>
<accession>A0A8X8IGX0</accession>
<dbReference type="EMBL" id="FNNO01000012">
    <property type="protein sequence ID" value="SDX26518.1"/>
    <property type="molecule type" value="Genomic_DNA"/>
</dbReference>
<dbReference type="GO" id="GO:0008932">
    <property type="term" value="F:lytic endotransglycosylase activity"/>
    <property type="evidence" value="ECO:0007669"/>
    <property type="project" value="UniProtKB-UniRule"/>
</dbReference>
<evidence type="ECO:0000313" key="6">
    <source>
        <dbReference type="EMBL" id="SDX26518.1"/>
    </source>
</evidence>
<dbReference type="PANTHER" id="PTHR34183">
    <property type="entry name" value="ENDOLYTIC PEPTIDOGLYCAN TRANSGLYCOSYLASE RLPA"/>
    <property type="match status" value="1"/>
</dbReference>
<dbReference type="PANTHER" id="PTHR34183:SF1">
    <property type="entry name" value="ENDOLYTIC PEPTIDOGLYCAN TRANSGLYCOSYLASE RLPA"/>
    <property type="match status" value="1"/>
</dbReference>
<comment type="caution">
    <text evidence="6">The sequence shown here is derived from an EMBL/GenBank/DDBJ whole genome shotgun (WGS) entry which is preliminary data.</text>
</comment>
<dbReference type="AlphaFoldDB" id="A0A8X8IGX0"/>
<sequence length="184" mass="20373">MKKIIYVLFPLCSLFWLGFRMDTPVQKVNGLIQRDTTVVPRTDTLPLPADSVRTDSLLKAGTDSVALAKPATDSLSGVEAISFTGIASFYSSNLDGTKTATGEIFRNSKYTAASNHLKLNTWVRVTNLKNNKTVIVRINDRMHPRMKKRGRVVDLSRVAARQLDFMKSGLTKVKVEVVSKGTVE</sequence>
<evidence type="ECO:0000256" key="1">
    <source>
        <dbReference type="ARBA" id="ARBA00023239"/>
    </source>
</evidence>
<dbReference type="GO" id="GO:0071555">
    <property type="term" value="P:cell wall organization"/>
    <property type="evidence" value="ECO:0007669"/>
    <property type="project" value="UniProtKB-KW"/>
</dbReference>
<dbReference type="SUPFAM" id="SSF50685">
    <property type="entry name" value="Barwin-like endoglucanases"/>
    <property type="match status" value="1"/>
</dbReference>
<keyword evidence="1 3" id="KW-0456">Lyase</keyword>
<evidence type="ECO:0000256" key="2">
    <source>
        <dbReference type="ARBA" id="ARBA00023316"/>
    </source>
</evidence>
<dbReference type="InterPro" id="IPR036908">
    <property type="entry name" value="RlpA-like_sf"/>
</dbReference>
<dbReference type="EC" id="4.2.2.-" evidence="3"/>
<feature type="domain" description="RlpA-like protein double-psi beta-barrel" evidence="5">
    <location>
        <begin position="84"/>
        <end position="175"/>
    </location>
</feature>
<dbReference type="CDD" id="cd22268">
    <property type="entry name" value="DPBB_RlpA-like"/>
    <property type="match status" value="1"/>
</dbReference>
<dbReference type="InterPro" id="IPR012997">
    <property type="entry name" value="RplA"/>
</dbReference>
<dbReference type="NCBIfam" id="TIGR00413">
    <property type="entry name" value="rlpA"/>
    <property type="match status" value="1"/>
</dbReference>
<reference evidence="6 7" key="1">
    <citation type="submission" date="2016-10" db="EMBL/GenBank/DDBJ databases">
        <authorList>
            <person name="Varghese N."/>
            <person name="Submissions S."/>
        </authorList>
    </citation>
    <scope>NUCLEOTIDE SEQUENCE [LARGE SCALE GENOMIC DNA]</scope>
    <source>
        <strain evidence="6 7">DSM 25353</strain>
    </source>
</reference>
<protein>
    <recommendedName>
        <fullName evidence="3">Probable endolytic peptidoglycan transglycosylase RlpA</fullName>
        <ecNumber evidence="3">4.2.2.-</ecNumber>
    </recommendedName>
</protein>
<dbReference type="Pfam" id="PF03330">
    <property type="entry name" value="DPBB_1"/>
    <property type="match status" value="1"/>
</dbReference>
<dbReference type="Gene3D" id="2.40.40.10">
    <property type="entry name" value="RlpA-like domain"/>
    <property type="match status" value="1"/>
</dbReference>
<dbReference type="Proteomes" id="UP000198711">
    <property type="component" value="Unassembled WGS sequence"/>
</dbReference>
<organism evidence="6 7">
    <name type="scientific">Hydrobacter penzbergensis</name>
    <dbReference type="NCBI Taxonomy" id="1235997"/>
    <lineage>
        <taxon>Bacteria</taxon>
        <taxon>Pseudomonadati</taxon>
        <taxon>Bacteroidota</taxon>
        <taxon>Chitinophagia</taxon>
        <taxon>Chitinophagales</taxon>
        <taxon>Chitinophagaceae</taxon>
        <taxon>Hydrobacter</taxon>
    </lineage>
</organism>
<keyword evidence="7" id="KW-1185">Reference proteome</keyword>
<name>A0A8X8IGX0_9BACT</name>
<evidence type="ECO:0000256" key="4">
    <source>
        <dbReference type="RuleBase" id="RU003495"/>
    </source>
</evidence>
<evidence type="ECO:0000259" key="5">
    <source>
        <dbReference type="Pfam" id="PF03330"/>
    </source>
</evidence>
<keyword evidence="6" id="KW-0449">Lipoprotein</keyword>
<evidence type="ECO:0000313" key="7">
    <source>
        <dbReference type="Proteomes" id="UP000198711"/>
    </source>
</evidence>
<dbReference type="HAMAP" id="MF_02071">
    <property type="entry name" value="RlpA"/>
    <property type="match status" value="1"/>
</dbReference>